<dbReference type="Proteomes" id="UP000664096">
    <property type="component" value="Unassembled WGS sequence"/>
</dbReference>
<dbReference type="EMBL" id="JAEKJZ010000003">
    <property type="protein sequence ID" value="MBN9671914.1"/>
    <property type="molecule type" value="Genomic_DNA"/>
</dbReference>
<evidence type="ECO:0000313" key="2">
    <source>
        <dbReference type="Proteomes" id="UP000664096"/>
    </source>
</evidence>
<organism evidence="1 2">
    <name type="scientific">Roseibium aggregatum</name>
    <dbReference type="NCBI Taxonomy" id="187304"/>
    <lineage>
        <taxon>Bacteria</taxon>
        <taxon>Pseudomonadati</taxon>
        <taxon>Pseudomonadota</taxon>
        <taxon>Alphaproteobacteria</taxon>
        <taxon>Hyphomicrobiales</taxon>
        <taxon>Stappiaceae</taxon>
        <taxon>Roseibium</taxon>
    </lineage>
</organism>
<evidence type="ECO:0000313" key="1">
    <source>
        <dbReference type="EMBL" id="MBN9671914.1"/>
    </source>
</evidence>
<reference evidence="1" key="1">
    <citation type="submission" date="2020-12" db="EMBL/GenBank/DDBJ databases">
        <title>Oil enriched cultivation method for isolating marine PHA-producing bacteria.</title>
        <authorList>
            <person name="Zheng W."/>
            <person name="Yu S."/>
            <person name="Huang Y."/>
        </authorList>
    </citation>
    <scope>NUCLEOTIDE SEQUENCE</scope>
    <source>
        <strain evidence="1">SY-2-12</strain>
    </source>
</reference>
<protein>
    <submittedName>
        <fullName evidence="1">Uncharacterized protein</fullName>
    </submittedName>
</protein>
<accession>A0A939EFH5</accession>
<name>A0A939EFH5_9HYPH</name>
<dbReference type="RefSeq" id="WP_207141763.1">
    <property type="nucleotide sequence ID" value="NZ_JAEKJZ010000003.1"/>
</dbReference>
<comment type="caution">
    <text evidence="1">The sequence shown here is derived from an EMBL/GenBank/DDBJ whole genome shotgun (WGS) entry which is preliminary data.</text>
</comment>
<gene>
    <name evidence="1" type="ORF">JF539_16305</name>
</gene>
<sequence>MSRRKLPSWIWQLALAANHCSLDYDESFVPDYVWNAWKDSLSDGCQASEVVLAFLSECDPIQAHHFLHCTGHYDEHPREWKTVLERADCDQATAMMYVAYFWGYLEEPEDGRWMEESTKELLSTIRNRAWNNGFKTFEFGLPEHCLLELDEMRRVLVANKDHHFSLPVSFLPKTKTEALYYKLRDKIAPRSWTANSTAPGHPN</sequence>
<proteinExistence type="predicted"/>
<dbReference type="AlphaFoldDB" id="A0A939EFH5"/>